<evidence type="ECO:0000313" key="1">
    <source>
        <dbReference type="EMBL" id="GAI70805.1"/>
    </source>
</evidence>
<proteinExistence type="predicted"/>
<dbReference type="AlphaFoldDB" id="X1S5S8"/>
<accession>X1S5S8</accession>
<dbReference type="EMBL" id="BARW01003777">
    <property type="protein sequence ID" value="GAI70805.1"/>
    <property type="molecule type" value="Genomic_DNA"/>
</dbReference>
<reference evidence="1" key="1">
    <citation type="journal article" date="2014" name="Front. Microbiol.">
        <title>High frequency of phylogenetically diverse reductive dehalogenase-homologous genes in deep subseafloor sedimentary metagenomes.</title>
        <authorList>
            <person name="Kawai M."/>
            <person name="Futagami T."/>
            <person name="Toyoda A."/>
            <person name="Takaki Y."/>
            <person name="Nishi S."/>
            <person name="Hori S."/>
            <person name="Arai W."/>
            <person name="Tsubouchi T."/>
            <person name="Morono Y."/>
            <person name="Uchiyama I."/>
            <person name="Ito T."/>
            <person name="Fujiyama A."/>
            <person name="Inagaki F."/>
            <person name="Takami H."/>
        </authorList>
    </citation>
    <scope>NUCLEOTIDE SEQUENCE</scope>
    <source>
        <strain evidence="1">Expedition CK06-06</strain>
    </source>
</reference>
<sequence length="62" mass="6386">YQRVTSGSSLSLPGHVSCIGLCPHLYIYPTGQPIGTIPWRARGSGAGMEAGPTGAPQDTLGF</sequence>
<name>X1S5S8_9ZZZZ</name>
<gene>
    <name evidence="1" type="ORF">S12H4_09357</name>
</gene>
<comment type="caution">
    <text evidence="1">The sequence shown here is derived from an EMBL/GenBank/DDBJ whole genome shotgun (WGS) entry which is preliminary data.</text>
</comment>
<protein>
    <submittedName>
        <fullName evidence="1">Uncharacterized protein</fullName>
    </submittedName>
</protein>
<feature type="non-terminal residue" evidence="1">
    <location>
        <position position="1"/>
    </location>
</feature>
<organism evidence="1">
    <name type="scientific">marine sediment metagenome</name>
    <dbReference type="NCBI Taxonomy" id="412755"/>
    <lineage>
        <taxon>unclassified sequences</taxon>
        <taxon>metagenomes</taxon>
        <taxon>ecological metagenomes</taxon>
    </lineage>
</organism>